<feature type="domain" description="Transglutaminase-like" evidence="1">
    <location>
        <begin position="477"/>
        <end position="532"/>
    </location>
</feature>
<dbReference type="RefSeq" id="WP_066416257.1">
    <property type="nucleotide sequence ID" value="NZ_CP018866.1"/>
</dbReference>
<dbReference type="InterPro" id="IPR038765">
    <property type="entry name" value="Papain-like_cys_pep_sf"/>
</dbReference>
<dbReference type="PROSITE" id="PS51257">
    <property type="entry name" value="PROKAR_LIPOPROTEIN"/>
    <property type="match status" value="1"/>
</dbReference>
<dbReference type="KEGG" id="bcoh:BC6307_00700"/>
<keyword evidence="3" id="KW-1185">Reference proteome</keyword>
<dbReference type="SUPFAM" id="SSF54001">
    <property type="entry name" value="Cysteine proteinases"/>
    <property type="match status" value="1"/>
</dbReference>
<reference evidence="2 3" key="1">
    <citation type="submission" date="2016-12" db="EMBL/GenBank/DDBJ databases">
        <title>The whole genome sequencing and assembly of Bacillus cohnii DSM 6307T strain.</title>
        <authorList>
            <person name="Lee Y.-J."/>
            <person name="Yi H."/>
            <person name="Bahn Y.-S."/>
            <person name="Kim J.F."/>
            <person name="Lee D.-W."/>
        </authorList>
    </citation>
    <scope>NUCLEOTIDE SEQUENCE [LARGE SCALE GENOMIC DNA]</scope>
    <source>
        <strain evidence="2 3">DSM 6307</strain>
    </source>
</reference>
<organism evidence="2 3">
    <name type="scientific">Sutcliffiella cohnii</name>
    <dbReference type="NCBI Taxonomy" id="33932"/>
    <lineage>
        <taxon>Bacteria</taxon>
        <taxon>Bacillati</taxon>
        <taxon>Bacillota</taxon>
        <taxon>Bacilli</taxon>
        <taxon>Bacillales</taxon>
        <taxon>Bacillaceae</taxon>
        <taxon>Sutcliffiella</taxon>
    </lineage>
</organism>
<protein>
    <submittedName>
        <fullName evidence="2">Transglutaminase</fullName>
    </submittedName>
</protein>
<dbReference type="PANTHER" id="PTHR33490">
    <property type="entry name" value="BLR5614 PROTEIN-RELATED"/>
    <property type="match status" value="1"/>
</dbReference>
<dbReference type="Gene3D" id="3.10.620.30">
    <property type="match status" value="1"/>
</dbReference>
<dbReference type="EMBL" id="CP018866">
    <property type="protein sequence ID" value="AST89898.1"/>
    <property type="molecule type" value="Genomic_DNA"/>
</dbReference>
<dbReference type="InterPro" id="IPR002931">
    <property type="entry name" value="Transglutaminase-like"/>
</dbReference>
<dbReference type="PANTHER" id="PTHR33490:SF6">
    <property type="entry name" value="SLL1049 PROTEIN"/>
    <property type="match status" value="1"/>
</dbReference>
<dbReference type="SMART" id="SM00460">
    <property type="entry name" value="TGc"/>
    <property type="match status" value="1"/>
</dbReference>
<proteinExistence type="predicted"/>
<accession>A0A223KKK2</accession>
<dbReference type="AlphaFoldDB" id="A0A223KKK2"/>
<sequence length="569" mass="64674">MMINKHSLLTIFIILLTSMLLLSACSNSNSSSTTGNGEIESPVVEEPEIDPYEALVMEKNEEIELTPLELTSYSEDVGATFANPSYQKFAVDGQVVVEGQIEKHAELQTDFVWIKVTTNVDGPTGKNLEYYTPIINGTFKQEIHFYNGEGEYQVNVQLPSMDRENYYYSTAKFDVINVNPEKKRDVTFTPYGYEAGLALDLSSSYVEENGVISLKGTANLTDEDTVMITLKKDSDNWKHVIPVKNGQFSYDVPLFFGEGLHELEVLVPDENRNNYYRTASVIYIHNLSNEVMMPITYYDMYIKRGVTLESPSYGGEKAEQTYFVRGTIDQSAEFAQETTHLYITTELDGETALEVIPVENFVFDGEFHLRFGPGTYKVTLSVPEIRERNSNEFRYFHFAEFEVESVAAVDNRNLLPSRGVQSDDPIIIALANEITEGASSDREKAKAVYEYVAKNISYDVEKLRTNDFQWDDSALKTLELKSGVCQDYAYLAIALLRAVDMEARYVEGFTRERHAWVEVLVDGDWLTMDPTWGAGYVHRNEFVAEYNEAYFDPNTAEFEKTHKRNGVAY</sequence>
<gene>
    <name evidence="2" type="ORF">BC6307_00700</name>
</gene>
<evidence type="ECO:0000313" key="3">
    <source>
        <dbReference type="Proteomes" id="UP000215224"/>
    </source>
</evidence>
<evidence type="ECO:0000259" key="1">
    <source>
        <dbReference type="SMART" id="SM00460"/>
    </source>
</evidence>
<dbReference type="STRING" id="1314751.GCA_001591425_02354"/>
<name>A0A223KKK2_9BACI</name>
<evidence type="ECO:0000313" key="2">
    <source>
        <dbReference type="EMBL" id="AST89898.1"/>
    </source>
</evidence>
<dbReference type="Proteomes" id="UP000215224">
    <property type="component" value="Chromosome"/>
</dbReference>
<dbReference type="Pfam" id="PF01841">
    <property type="entry name" value="Transglut_core"/>
    <property type="match status" value="1"/>
</dbReference>